<accession>A0A645GU97</accession>
<dbReference type="SUPFAM" id="SSF53474">
    <property type="entry name" value="alpha/beta-Hydrolases"/>
    <property type="match status" value="1"/>
</dbReference>
<dbReference type="PANTHER" id="PTHR46623:SF6">
    <property type="entry name" value="ALPHA_BETA-HYDROLASES SUPERFAMILY PROTEIN"/>
    <property type="match status" value="1"/>
</dbReference>
<dbReference type="EMBL" id="VSSQ01081428">
    <property type="protein sequence ID" value="MPN30345.1"/>
    <property type="molecule type" value="Genomic_DNA"/>
</dbReference>
<evidence type="ECO:0000259" key="1">
    <source>
        <dbReference type="Pfam" id="PF01738"/>
    </source>
</evidence>
<proteinExistence type="predicted"/>
<dbReference type="GO" id="GO:0016787">
    <property type="term" value="F:hydrolase activity"/>
    <property type="evidence" value="ECO:0007669"/>
    <property type="project" value="InterPro"/>
</dbReference>
<protein>
    <recommendedName>
        <fullName evidence="1">Dienelactone hydrolase domain-containing protein</fullName>
    </recommendedName>
</protein>
<name>A0A645GU97_9ZZZZ</name>
<dbReference type="InterPro" id="IPR002925">
    <property type="entry name" value="Dienelactn_hydro"/>
</dbReference>
<organism evidence="2">
    <name type="scientific">bioreactor metagenome</name>
    <dbReference type="NCBI Taxonomy" id="1076179"/>
    <lineage>
        <taxon>unclassified sequences</taxon>
        <taxon>metagenomes</taxon>
        <taxon>ecological metagenomes</taxon>
    </lineage>
</organism>
<dbReference type="InterPro" id="IPR029058">
    <property type="entry name" value="AB_hydrolase_fold"/>
</dbReference>
<dbReference type="PANTHER" id="PTHR46623">
    <property type="entry name" value="CARBOXYMETHYLENEBUTENOLIDASE-RELATED"/>
    <property type="match status" value="1"/>
</dbReference>
<dbReference type="Gene3D" id="3.40.50.1820">
    <property type="entry name" value="alpha/beta hydrolase"/>
    <property type="match status" value="1"/>
</dbReference>
<feature type="domain" description="Dienelactone hydrolase" evidence="1">
    <location>
        <begin position="2"/>
        <end position="148"/>
    </location>
</feature>
<dbReference type="Pfam" id="PF01738">
    <property type="entry name" value="DLH"/>
    <property type="match status" value="1"/>
</dbReference>
<evidence type="ECO:0000313" key="2">
    <source>
        <dbReference type="EMBL" id="MPN30345.1"/>
    </source>
</evidence>
<gene>
    <name evidence="2" type="ORF">SDC9_177816</name>
</gene>
<dbReference type="InterPro" id="IPR051049">
    <property type="entry name" value="Dienelactone_hydrolase-like"/>
</dbReference>
<comment type="caution">
    <text evidence="2">The sequence shown here is derived from an EMBL/GenBank/DDBJ whole genome shotgun (WGS) entry which is preliminary data.</text>
</comment>
<reference evidence="2" key="1">
    <citation type="submission" date="2019-08" db="EMBL/GenBank/DDBJ databases">
        <authorList>
            <person name="Kucharzyk K."/>
            <person name="Murdoch R.W."/>
            <person name="Higgins S."/>
            <person name="Loffler F."/>
        </authorList>
    </citation>
    <scope>NUCLEOTIDE SEQUENCE</scope>
</reference>
<sequence length="154" mass="17540">MNDCRQSIKFLKNLNNTNQKIGIIGTCSGGRHAYLAACTLEGIDAAVDCWGGRVTAEPDELTAAQPKAPIDYTEQLNCPLLGIFGNDDHSPSAKQVDQLEATLKKYHKSYQFYRYDNAGHGFWYYHTDLYRPQQAMDSWEKVLTFFHEQLRNNT</sequence>
<dbReference type="AlphaFoldDB" id="A0A645GU97"/>